<feature type="domain" description="Dienelactone hydrolase" evidence="4">
    <location>
        <begin position="107"/>
        <end position="214"/>
    </location>
</feature>
<dbReference type="Gene3D" id="3.40.50.1820">
    <property type="entry name" value="alpha/beta hydrolase"/>
    <property type="match status" value="1"/>
</dbReference>
<protein>
    <submittedName>
        <fullName evidence="5">Phospholipase/Carboxylesterase</fullName>
    </submittedName>
</protein>
<dbReference type="eggNOG" id="COG0400">
    <property type="taxonomic scope" value="Bacteria"/>
</dbReference>
<dbReference type="STRING" id="204669.Acid345_0686"/>
<evidence type="ECO:0000313" key="5">
    <source>
        <dbReference type="EMBL" id="ABF39691.1"/>
    </source>
</evidence>
<evidence type="ECO:0000313" key="6">
    <source>
        <dbReference type="Proteomes" id="UP000002432"/>
    </source>
</evidence>
<dbReference type="PANTHER" id="PTHR43037">
    <property type="entry name" value="UNNAMED PRODUCT-RELATED"/>
    <property type="match status" value="1"/>
</dbReference>
<dbReference type="AlphaFoldDB" id="Q1ITV9"/>
<dbReference type="SUPFAM" id="SSF53474">
    <property type="entry name" value="alpha/beta-Hydrolases"/>
    <property type="match status" value="1"/>
</dbReference>
<evidence type="ECO:0000256" key="1">
    <source>
        <dbReference type="ARBA" id="ARBA00022729"/>
    </source>
</evidence>
<evidence type="ECO:0000256" key="2">
    <source>
        <dbReference type="ARBA" id="ARBA00022801"/>
    </source>
</evidence>
<reference evidence="5 6" key="1">
    <citation type="journal article" date="2009" name="Appl. Environ. Microbiol.">
        <title>Three genomes from the phylum Acidobacteria provide insight into the lifestyles of these microorganisms in soils.</title>
        <authorList>
            <person name="Ward N.L."/>
            <person name="Challacombe J.F."/>
            <person name="Janssen P.H."/>
            <person name="Henrissat B."/>
            <person name="Coutinho P.M."/>
            <person name="Wu M."/>
            <person name="Xie G."/>
            <person name="Haft D.H."/>
            <person name="Sait M."/>
            <person name="Badger J."/>
            <person name="Barabote R.D."/>
            <person name="Bradley B."/>
            <person name="Brettin T.S."/>
            <person name="Brinkac L.M."/>
            <person name="Bruce D."/>
            <person name="Creasy T."/>
            <person name="Daugherty S.C."/>
            <person name="Davidsen T.M."/>
            <person name="DeBoy R.T."/>
            <person name="Detter J.C."/>
            <person name="Dodson R.J."/>
            <person name="Durkin A.S."/>
            <person name="Ganapathy A."/>
            <person name="Gwinn-Giglio M."/>
            <person name="Han C.S."/>
            <person name="Khouri H."/>
            <person name="Kiss H."/>
            <person name="Kothari S.P."/>
            <person name="Madupu R."/>
            <person name="Nelson K.E."/>
            <person name="Nelson W.C."/>
            <person name="Paulsen I."/>
            <person name="Penn K."/>
            <person name="Ren Q."/>
            <person name="Rosovitz M.J."/>
            <person name="Selengut J.D."/>
            <person name="Shrivastava S."/>
            <person name="Sullivan S.A."/>
            <person name="Tapia R."/>
            <person name="Thompson L.S."/>
            <person name="Watkins K.L."/>
            <person name="Yang Q."/>
            <person name="Yu C."/>
            <person name="Zafar N."/>
            <person name="Zhou L."/>
            <person name="Kuske C.R."/>
        </authorList>
    </citation>
    <scope>NUCLEOTIDE SEQUENCE [LARGE SCALE GENOMIC DNA]</scope>
    <source>
        <strain evidence="5 6">Ellin345</strain>
    </source>
</reference>
<dbReference type="HOGENOM" id="CLU_1193566_0_0_0"/>
<dbReference type="Proteomes" id="UP000002432">
    <property type="component" value="Chromosome"/>
</dbReference>
<dbReference type="Pfam" id="PF01738">
    <property type="entry name" value="DLH"/>
    <property type="match status" value="1"/>
</dbReference>
<dbReference type="EMBL" id="CP000360">
    <property type="protein sequence ID" value="ABF39691.1"/>
    <property type="molecule type" value="Genomic_DNA"/>
</dbReference>
<gene>
    <name evidence="5" type="ordered locus">Acid345_0686</name>
</gene>
<dbReference type="InterPro" id="IPR029058">
    <property type="entry name" value="AB_hydrolase_fold"/>
</dbReference>
<keyword evidence="2" id="KW-0378">Hydrolase</keyword>
<organism evidence="5 6">
    <name type="scientific">Koribacter versatilis (strain Ellin345)</name>
    <dbReference type="NCBI Taxonomy" id="204669"/>
    <lineage>
        <taxon>Bacteria</taxon>
        <taxon>Pseudomonadati</taxon>
        <taxon>Acidobacteriota</taxon>
        <taxon>Terriglobia</taxon>
        <taxon>Terriglobales</taxon>
        <taxon>Candidatus Korobacteraceae</taxon>
        <taxon>Candidatus Korobacter</taxon>
    </lineage>
</organism>
<keyword evidence="6" id="KW-1185">Reference proteome</keyword>
<feature type="signal peptide" evidence="3">
    <location>
        <begin position="1"/>
        <end position="21"/>
    </location>
</feature>
<proteinExistence type="predicted"/>
<dbReference type="PANTHER" id="PTHR43037:SF5">
    <property type="entry name" value="FERULOYL ESTERASE"/>
    <property type="match status" value="1"/>
</dbReference>
<keyword evidence="1 3" id="KW-0732">Signal</keyword>
<accession>Q1ITV9</accession>
<dbReference type="InterPro" id="IPR050955">
    <property type="entry name" value="Plant_Biomass_Hydrol_Est"/>
</dbReference>
<feature type="chain" id="PRO_5004191319" evidence="3">
    <location>
        <begin position="22"/>
        <end position="232"/>
    </location>
</feature>
<evidence type="ECO:0000259" key="4">
    <source>
        <dbReference type="Pfam" id="PF01738"/>
    </source>
</evidence>
<dbReference type="EnsemblBacteria" id="ABF39691">
    <property type="protein sequence ID" value="ABF39691"/>
    <property type="gene ID" value="Acid345_0686"/>
</dbReference>
<sequence>MFSLRNSMICLLASLPIAALAADVSHVKANCKGAHYDYVLFSTGYEMQPAILLLHGAGGSPDSMIEAWAAFAKKNGIALIAPSLPRDEKFEGVAPAVFHCVLDDALTHAKFDAKKVYVFGYSMGGYLAFDVITLDAESYAGGAIFANGVEDQYASIFDQAKRKVPVALYIGDADRVYPIAQTRRTQKMLQARGYTLHYRELPKADHDYFAFADEINAETWKFWQEHSASKAK</sequence>
<dbReference type="KEGG" id="aba:Acid345_0686"/>
<name>Q1ITV9_KORVE</name>
<evidence type="ECO:0000256" key="3">
    <source>
        <dbReference type="SAM" id="SignalP"/>
    </source>
</evidence>
<dbReference type="InterPro" id="IPR002925">
    <property type="entry name" value="Dienelactn_hydro"/>
</dbReference>
<dbReference type="GO" id="GO:0016787">
    <property type="term" value="F:hydrolase activity"/>
    <property type="evidence" value="ECO:0007669"/>
    <property type="project" value="UniProtKB-KW"/>
</dbReference>